<evidence type="ECO:0000256" key="1">
    <source>
        <dbReference type="SAM" id="MobiDB-lite"/>
    </source>
</evidence>
<feature type="compositionally biased region" description="Low complexity" evidence="1">
    <location>
        <begin position="1096"/>
        <end position="1108"/>
    </location>
</feature>
<accession>A0A3P7G1I4</accession>
<gene>
    <name evidence="3" type="ORF">TTAC_LOCUS417</name>
</gene>
<dbReference type="AlphaFoldDB" id="A0A3P7G1I4"/>
<keyword evidence="2" id="KW-0812">Transmembrane</keyword>
<dbReference type="Proteomes" id="UP000274429">
    <property type="component" value="Unassembled WGS sequence"/>
</dbReference>
<name>A0A3P7G1I4_HYDTA</name>
<dbReference type="EMBL" id="UYWX01000035">
    <property type="protein sequence ID" value="VDM16422.1"/>
    <property type="molecule type" value="Genomic_DNA"/>
</dbReference>
<evidence type="ECO:0000256" key="2">
    <source>
        <dbReference type="SAM" id="Phobius"/>
    </source>
</evidence>
<proteinExistence type="predicted"/>
<protein>
    <submittedName>
        <fullName evidence="3">Uncharacterized protein</fullName>
    </submittedName>
</protein>
<feature type="compositionally biased region" description="Low complexity" evidence="1">
    <location>
        <begin position="1077"/>
        <end position="1087"/>
    </location>
</feature>
<feature type="region of interest" description="Disordered" evidence="1">
    <location>
        <begin position="987"/>
        <end position="1011"/>
    </location>
</feature>
<feature type="region of interest" description="Disordered" evidence="1">
    <location>
        <begin position="344"/>
        <end position="380"/>
    </location>
</feature>
<feature type="transmembrane region" description="Helical" evidence="2">
    <location>
        <begin position="12"/>
        <end position="32"/>
    </location>
</feature>
<reference evidence="3 4" key="1">
    <citation type="submission" date="2018-11" db="EMBL/GenBank/DDBJ databases">
        <authorList>
            <consortium name="Pathogen Informatics"/>
        </authorList>
    </citation>
    <scope>NUCLEOTIDE SEQUENCE [LARGE SCALE GENOMIC DNA]</scope>
</reference>
<evidence type="ECO:0000313" key="3">
    <source>
        <dbReference type="EMBL" id="VDM16422.1"/>
    </source>
</evidence>
<keyword evidence="2" id="KW-0472">Membrane</keyword>
<organism evidence="3 4">
    <name type="scientific">Hydatigena taeniaeformis</name>
    <name type="common">Feline tapeworm</name>
    <name type="synonym">Taenia taeniaeformis</name>
    <dbReference type="NCBI Taxonomy" id="6205"/>
    <lineage>
        <taxon>Eukaryota</taxon>
        <taxon>Metazoa</taxon>
        <taxon>Spiralia</taxon>
        <taxon>Lophotrochozoa</taxon>
        <taxon>Platyhelminthes</taxon>
        <taxon>Cestoda</taxon>
        <taxon>Eucestoda</taxon>
        <taxon>Cyclophyllidea</taxon>
        <taxon>Taeniidae</taxon>
        <taxon>Hydatigera</taxon>
    </lineage>
</organism>
<feature type="compositionally biased region" description="Basic and acidic residues" evidence="1">
    <location>
        <begin position="1002"/>
        <end position="1011"/>
    </location>
</feature>
<sequence length="1169" mass="124886">MPFIADDRCARRSIAFTIFIRSLFAFGAIYVVRCIFNVRCLHPFPEYLRPPTKHSTNVDTAPSVVPVPTVVSRPALPSTTPESMLSTTIRNSPVRLLLNSTASISDTLISVQPQFALFPSVKLSSSDQVADRSAVGNSAGAVSKKTEFDSNCGGNDTNSSHFSPITIISPTKMSSSPQIMPLVQDTELRSFARPTLSGSASFSTVPTTANAKILPIAVPADAVSHSSPNLLTTLRPAKSDSASISSLSTVQVSAAGQSLPDPIVSSASPFLKASSLVSHSTVPVVSVEANQPASLISVSKSGQSSIRPAPRVPIAVAPSRPMATGVALSRPSISRQPIIAPVSPINSSTCPLTPSRKRARKQQLLAPQGTESPSTATGTGASSAVVNIVEMVASPNDGASKSSIPKVITSPVVNSATTTISTSTPNIEAALQSTNPSPLPIVTVASSSSSGSGQVLNLRFLQVRTAANNVQAGKEVAPHLEQVAMSPATSLVAPQFHSLVVSSSSNVALDEVQPPPTSTPAQTTTASIAASLVTASSFHSGSIAPQQSMYVFPTTAVATPLRSTSTATSSVGSVVQVRFRAPTPTKPLLSNATAQQTVRTALSQSVTSNTVQGGFHLALQPASPPLRKAPSIDWSTPKPSTPAKQPLALSTTAASEECTRQVPSASINAIPKVTPMDSSGQPTVPILRVPDPNSRNCFENFSNANATMASPCKRPRKQSNNGSVIKKQCTWELRTDPMDSNKSVWRSPLECTDRLSPSCNLQDSERTGTTLKKETVSIGAADSIIHGRPVRMRMYKPLHSTSRFSGVWKGPKTGHFLRSSEIRQRSEGSQHPLFSQFRASSSMNRHPLESGLRRRRPRDPVQYEQLEVFEIGSSCKNPDFFALSELLELRNQQAEMGFVNYPVDTTSPLDLNCWRIVLCLKNCEKLIGVEYEKLSTLSRAFEGIFQKRCECCSGQRMQGGQASSVRDFIEDQQQELITRLFLQAIPPASPSTSESRAGNSEELGKCKRTDDKPMHYTKVGMDLKVIEERAMGLLQRIQALVDGLRRVSKLSRDLIAGHREPVISFVDDLEFLQQNGSARSSTPSSSRSPHHRLDEGSSNSAIGSSTSSDTDDEIEIGDVRVRTKPLGPPSSSRPALSSTSSGGRRRSVSPMVIKSSSPVRATFHNGRRR</sequence>
<keyword evidence="4" id="KW-1185">Reference proteome</keyword>
<dbReference type="OrthoDB" id="6253024at2759"/>
<keyword evidence="2" id="KW-1133">Transmembrane helix</keyword>
<evidence type="ECO:0000313" key="4">
    <source>
        <dbReference type="Proteomes" id="UP000274429"/>
    </source>
</evidence>
<feature type="compositionally biased region" description="Low complexity" evidence="1">
    <location>
        <begin position="369"/>
        <end position="380"/>
    </location>
</feature>
<feature type="region of interest" description="Disordered" evidence="1">
    <location>
        <begin position="1076"/>
        <end position="1169"/>
    </location>
</feature>
<feature type="compositionally biased region" description="Low complexity" evidence="1">
    <location>
        <begin position="1129"/>
        <end position="1142"/>
    </location>
</feature>